<name>A0A450TMK3_9GAMM</name>
<dbReference type="EMBL" id="CAADEZ010000391">
    <property type="protein sequence ID" value="VFJ65801.1"/>
    <property type="molecule type" value="Genomic_DNA"/>
</dbReference>
<feature type="domain" description="DUF5615" evidence="1">
    <location>
        <begin position="12"/>
        <end position="91"/>
    </location>
</feature>
<dbReference type="EMBL" id="CAADFA010000507">
    <property type="protein sequence ID" value="VFJ68989.1"/>
    <property type="molecule type" value="Genomic_DNA"/>
</dbReference>
<organism evidence="3">
    <name type="scientific">Candidatus Kentrum sp. FM</name>
    <dbReference type="NCBI Taxonomy" id="2126340"/>
    <lineage>
        <taxon>Bacteria</taxon>
        <taxon>Pseudomonadati</taxon>
        <taxon>Pseudomonadota</taxon>
        <taxon>Gammaproteobacteria</taxon>
        <taxon>Candidatus Kentrum</taxon>
    </lineage>
</organism>
<dbReference type="AlphaFoldDB" id="A0A450TMK3"/>
<proteinExistence type="predicted"/>
<evidence type="ECO:0000259" key="1">
    <source>
        <dbReference type="Pfam" id="PF18480"/>
    </source>
</evidence>
<dbReference type="Pfam" id="PF18480">
    <property type="entry name" value="DUF5615"/>
    <property type="match status" value="1"/>
</dbReference>
<evidence type="ECO:0000313" key="2">
    <source>
        <dbReference type="EMBL" id="VFJ65801.1"/>
    </source>
</evidence>
<evidence type="ECO:0000313" key="3">
    <source>
        <dbReference type="EMBL" id="VFJ68989.1"/>
    </source>
</evidence>
<evidence type="ECO:0000313" key="4">
    <source>
        <dbReference type="EMBL" id="VFK17708.1"/>
    </source>
</evidence>
<gene>
    <name evidence="2" type="ORF">BECKFM1743A_GA0114220_103914</name>
    <name evidence="4" type="ORF">BECKFM1743B_GA0114221_104984</name>
    <name evidence="3" type="ORF">BECKFM1743C_GA0114222_105074</name>
</gene>
<accession>A0A450TMK3</accession>
<protein>
    <submittedName>
        <fullName evidence="3">Predicted nuclease, contains PIN domain, potential toxin-antitoxin system component</fullName>
    </submittedName>
</protein>
<sequence>MPICHARAPGVLTEAGHFARHVRDLGLGSATDEVIDRRAQGEGSILVTRDLDFSDIRNYPPENAAGRLVLRVDDTSTAQEIAQLLKRFVTLPQLVSRIPGHLVVLDNDRVRFRPALPPDKP</sequence>
<dbReference type="InterPro" id="IPR041049">
    <property type="entry name" value="DUF5615"/>
</dbReference>
<reference evidence="3" key="1">
    <citation type="submission" date="2019-02" db="EMBL/GenBank/DDBJ databases">
        <authorList>
            <person name="Gruber-Vodicka R. H."/>
            <person name="Seah K. B. B."/>
        </authorList>
    </citation>
    <scope>NUCLEOTIDE SEQUENCE</scope>
    <source>
        <strain evidence="2">BECK_BZ163</strain>
        <strain evidence="4">BECK_BZ164</strain>
        <strain evidence="3">BECK_BZ165</strain>
    </source>
</reference>
<dbReference type="EMBL" id="CAADFL010000498">
    <property type="protein sequence ID" value="VFK17708.1"/>
    <property type="molecule type" value="Genomic_DNA"/>
</dbReference>